<dbReference type="PRINTS" id="PR01438">
    <property type="entry name" value="UNVRSLSTRESS"/>
</dbReference>
<organism evidence="3 4">
    <name type="scientific">Alishewanella maricola</name>
    <dbReference type="NCBI Taxonomy" id="2795740"/>
    <lineage>
        <taxon>Bacteria</taxon>
        <taxon>Pseudomonadati</taxon>
        <taxon>Pseudomonadota</taxon>
        <taxon>Gammaproteobacteria</taxon>
        <taxon>Alteromonadales</taxon>
        <taxon>Alteromonadaceae</taxon>
        <taxon>Alishewanella</taxon>
    </lineage>
</organism>
<gene>
    <name evidence="3" type="ORF">JAO78_010185</name>
</gene>
<dbReference type="PANTHER" id="PTHR46268">
    <property type="entry name" value="STRESS RESPONSE PROTEIN NHAX"/>
    <property type="match status" value="1"/>
</dbReference>
<evidence type="ECO:0000256" key="1">
    <source>
        <dbReference type="ARBA" id="ARBA00008791"/>
    </source>
</evidence>
<proteinExistence type="inferred from homology"/>
<reference evidence="3 4" key="1">
    <citation type="submission" date="2021-10" db="EMBL/GenBank/DDBJ databases">
        <title>Alishewanella koreense sp. nov. isolated from seawater of southwestern coast in South Korea and the proposal for the reclassification of Rheinheimera perlucida and Rheinheimera tuosuensis as Arsukibacterium perlucida and Arsukibacterium tuosuensis.</title>
        <authorList>
            <person name="Kim K.H."/>
            <person name="Ruan W."/>
            <person name="Kim K.R."/>
            <person name="Baek J.H."/>
            <person name="Jeon C.O."/>
        </authorList>
    </citation>
    <scope>NUCLEOTIDE SEQUENCE [LARGE SCALE GENOMIC DNA]</scope>
    <source>
        <strain evidence="3 4">16-MA</strain>
    </source>
</reference>
<dbReference type="InterPro" id="IPR006015">
    <property type="entry name" value="Universal_stress_UspA"/>
</dbReference>
<dbReference type="PANTHER" id="PTHR46268:SF15">
    <property type="entry name" value="UNIVERSAL STRESS PROTEIN HP_0031"/>
    <property type="match status" value="1"/>
</dbReference>
<feature type="domain" description="UspA" evidence="2">
    <location>
        <begin position="5"/>
        <end position="156"/>
    </location>
</feature>
<dbReference type="SUPFAM" id="SSF52402">
    <property type="entry name" value="Adenine nucleotide alpha hydrolases-like"/>
    <property type="match status" value="2"/>
</dbReference>
<dbReference type="EMBL" id="JAEINI020000005">
    <property type="protein sequence ID" value="MCB5227179.1"/>
    <property type="molecule type" value="Genomic_DNA"/>
</dbReference>
<protein>
    <submittedName>
        <fullName evidence="3">Universal stress protein</fullName>
    </submittedName>
</protein>
<name>A0ABS8C4F0_9ALTE</name>
<dbReference type="Gene3D" id="3.40.50.12370">
    <property type="match status" value="1"/>
</dbReference>
<accession>A0ABS8C4F0</accession>
<dbReference type="Proteomes" id="UP000633814">
    <property type="component" value="Unassembled WGS sequence"/>
</dbReference>
<dbReference type="RefSeq" id="WP_226751238.1">
    <property type="nucleotide sequence ID" value="NZ_JAEINI020000005.1"/>
</dbReference>
<evidence type="ECO:0000313" key="3">
    <source>
        <dbReference type="EMBL" id="MCB5227179.1"/>
    </source>
</evidence>
<comment type="caution">
    <text evidence="3">The sequence shown here is derived from an EMBL/GenBank/DDBJ whole genome shotgun (WGS) entry which is preliminary data.</text>
</comment>
<dbReference type="InterPro" id="IPR006016">
    <property type="entry name" value="UspA"/>
</dbReference>
<sequence length="282" mass="30635">MTQFVIACIDPSPYAEAVCDYAVWAAKQLQAPLTMLHAIDKAQHTQTPDLSGSIGLGSQEVLLQQLAELDEKHSKLALERGRLMLDAAKARAEQAGVASVDERLRHGSLVESLKATEDDTRLVVMGKRGLSSADAHGQLGLHVEQVIRSLQRPILLTQQHFKTPQRIMLAFDGSATAQKSLDMLAASPLCKGLPVHLVFAGMPEQAPALDEAAILLQQAGFETKTALVAGDPEEVLHQYQQEHHIDLLIMGAYGHSRIRQFIVGSTTTAMLSKAKCSLLILR</sequence>
<comment type="similarity">
    <text evidence="1">Belongs to the universal stress protein A family.</text>
</comment>
<evidence type="ECO:0000313" key="4">
    <source>
        <dbReference type="Proteomes" id="UP000633814"/>
    </source>
</evidence>
<feature type="domain" description="UspA" evidence="2">
    <location>
        <begin position="202"/>
        <end position="282"/>
    </location>
</feature>
<dbReference type="CDD" id="cd00293">
    <property type="entry name" value="USP-like"/>
    <property type="match status" value="2"/>
</dbReference>
<keyword evidence="4" id="KW-1185">Reference proteome</keyword>
<evidence type="ECO:0000259" key="2">
    <source>
        <dbReference type="Pfam" id="PF00582"/>
    </source>
</evidence>
<dbReference type="Pfam" id="PF00582">
    <property type="entry name" value="Usp"/>
    <property type="match status" value="2"/>
</dbReference>